<evidence type="ECO:0000313" key="2">
    <source>
        <dbReference type="EMBL" id="TSA86789.1"/>
    </source>
</evidence>
<dbReference type="RefSeq" id="WP_143720020.1">
    <property type="nucleotide sequence ID" value="NZ_VKDB01000004.1"/>
</dbReference>
<protein>
    <recommendedName>
        <fullName evidence="4">DUF11 domain-containing protein</fullName>
    </recommendedName>
</protein>
<comment type="caution">
    <text evidence="2">The sequence shown here is derived from an EMBL/GenBank/DDBJ whole genome shotgun (WGS) entry which is preliminary data.</text>
</comment>
<proteinExistence type="predicted"/>
<keyword evidence="3" id="KW-1185">Reference proteome</keyword>
<accession>A0A553V2T5</accession>
<keyword evidence="1" id="KW-0732">Signal</keyword>
<evidence type="ECO:0008006" key="4">
    <source>
        <dbReference type="Google" id="ProtNLM"/>
    </source>
</evidence>
<gene>
    <name evidence="2" type="ORF">FNU79_06260</name>
</gene>
<sequence length="167" mass="17916">MKCQLFLLAGLSIGLWGAAAAQSASPVKLTLDQDLIRTVQKDGKAAEERVSAPSSVLPGAVLIEEVTAQNVSGKVLNKIRVGVPIPQGTQFLGSVTPSNDRWTTQFTAACAGKALAYAEAPLKCTETVEGKSVTREIKSSEYTNVRWLLDTLKPDETLKLSFRVKVN</sequence>
<feature type="signal peptide" evidence="1">
    <location>
        <begin position="1"/>
        <end position="21"/>
    </location>
</feature>
<feature type="chain" id="PRO_5021908557" description="DUF11 domain-containing protein" evidence="1">
    <location>
        <begin position="22"/>
        <end position="167"/>
    </location>
</feature>
<dbReference type="EMBL" id="VKDB01000004">
    <property type="protein sequence ID" value="TSA86789.1"/>
    <property type="molecule type" value="Genomic_DNA"/>
</dbReference>
<dbReference type="OrthoDB" id="69975at2"/>
<evidence type="ECO:0000313" key="3">
    <source>
        <dbReference type="Proteomes" id="UP000316092"/>
    </source>
</evidence>
<name>A0A553V2T5_9DEIO</name>
<dbReference type="AlphaFoldDB" id="A0A553V2T5"/>
<organism evidence="2 3">
    <name type="scientific">Deinococcus detaillensis</name>
    <dbReference type="NCBI Taxonomy" id="2592048"/>
    <lineage>
        <taxon>Bacteria</taxon>
        <taxon>Thermotogati</taxon>
        <taxon>Deinococcota</taxon>
        <taxon>Deinococci</taxon>
        <taxon>Deinococcales</taxon>
        <taxon>Deinococcaceae</taxon>
        <taxon>Deinococcus</taxon>
    </lineage>
</organism>
<reference evidence="2 3" key="1">
    <citation type="submission" date="2019-07" db="EMBL/GenBank/DDBJ databases">
        <title>Deinococcus detaillus sp. nov., isolated from humus soil in Antarctica.</title>
        <authorList>
            <person name="Zhang K."/>
        </authorList>
    </citation>
    <scope>NUCLEOTIDE SEQUENCE [LARGE SCALE GENOMIC DNA]</scope>
    <source>
        <strain evidence="2 3">H1</strain>
    </source>
</reference>
<dbReference type="Proteomes" id="UP000316092">
    <property type="component" value="Unassembled WGS sequence"/>
</dbReference>
<evidence type="ECO:0000256" key="1">
    <source>
        <dbReference type="SAM" id="SignalP"/>
    </source>
</evidence>